<gene>
    <name evidence="1" type="ORF">F1735_33555</name>
</gene>
<reference evidence="1 2" key="1">
    <citation type="submission" date="2019-10" db="EMBL/GenBank/DDBJ databases">
        <title>Taxonomy of Antarctic Massilia spp.: description of Massilia rubra sp. nov., Massilia aquatica sp. nov., Massilia mucilaginosa sp. nov., Massilia frigida sp. nov. isolated from streams, lakes and regoliths.</title>
        <authorList>
            <person name="Holochova P."/>
            <person name="Sedlacek I."/>
            <person name="Kralova S."/>
            <person name="Maslanova I."/>
            <person name="Busse H.-J."/>
            <person name="Stankova E."/>
            <person name="Vrbovska V."/>
            <person name="Kovarovic V."/>
            <person name="Bartak M."/>
            <person name="Svec P."/>
            <person name="Pantucek R."/>
        </authorList>
    </citation>
    <scope>NUCLEOTIDE SEQUENCE [LARGE SCALE GENOMIC DNA]</scope>
    <source>
        <strain evidence="1 2">CCM 8694</strain>
    </source>
</reference>
<protein>
    <submittedName>
        <fullName evidence="1">Uncharacterized protein</fullName>
    </submittedName>
</protein>
<dbReference type="Proteomes" id="UP000610594">
    <property type="component" value="Unassembled WGS sequence"/>
</dbReference>
<organism evidence="1 2">
    <name type="scientific">Massilia genomosp. 1</name>
    <dbReference type="NCBI Taxonomy" id="2609280"/>
    <lineage>
        <taxon>Bacteria</taxon>
        <taxon>Pseudomonadati</taxon>
        <taxon>Pseudomonadota</taxon>
        <taxon>Betaproteobacteria</taxon>
        <taxon>Burkholderiales</taxon>
        <taxon>Oxalobacteraceae</taxon>
        <taxon>Telluria group</taxon>
        <taxon>Massilia</taxon>
    </lineage>
</organism>
<dbReference type="EMBL" id="WHJF01000293">
    <property type="protein sequence ID" value="NHZ67127.1"/>
    <property type="molecule type" value="Genomic_DNA"/>
</dbReference>
<accession>A0ABX0MWI5</accession>
<evidence type="ECO:0000313" key="1">
    <source>
        <dbReference type="EMBL" id="NHZ67127.1"/>
    </source>
</evidence>
<evidence type="ECO:0000313" key="2">
    <source>
        <dbReference type="Proteomes" id="UP000610594"/>
    </source>
</evidence>
<comment type="caution">
    <text evidence="1">The sequence shown here is derived from an EMBL/GenBank/DDBJ whole genome shotgun (WGS) entry which is preliminary data.</text>
</comment>
<keyword evidence="2" id="KW-1185">Reference proteome</keyword>
<dbReference type="RefSeq" id="WP_167241367.1">
    <property type="nucleotide sequence ID" value="NZ_WHJF01000293.1"/>
</dbReference>
<proteinExistence type="predicted"/>
<sequence length="126" mass="14725">MNDLFYFYEEIISLKNLHDFLAASIPNSRFLNKEQDAMQIEISGGTARWDLFQMDILRDFEDPESVEAILKTNAKSAFCICYHSYTLDELKNVLKLMLERYGGWVGNDSNEFFPRFTLNNILSLSY</sequence>
<name>A0ABX0MWI5_9BURK</name>